<name>A0ABU8C8T7_9GAMM</name>
<feature type="transmembrane region" description="Helical" evidence="1">
    <location>
        <begin position="93"/>
        <end position="117"/>
    </location>
</feature>
<evidence type="ECO:0008006" key="4">
    <source>
        <dbReference type="Google" id="ProtNLM"/>
    </source>
</evidence>
<protein>
    <recommendedName>
        <fullName evidence="4">DUF1240 domain-containing protein</fullName>
    </recommendedName>
</protein>
<evidence type="ECO:0000256" key="1">
    <source>
        <dbReference type="SAM" id="Phobius"/>
    </source>
</evidence>
<feature type="transmembrane region" description="Helical" evidence="1">
    <location>
        <begin position="61"/>
        <end position="81"/>
    </location>
</feature>
<dbReference type="EMBL" id="JALAAR010000009">
    <property type="protein sequence ID" value="MEH8017947.1"/>
    <property type="molecule type" value="Genomic_DNA"/>
</dbReference>
<feature type="transmembrane region" description="Helical" evidence="1">
    <location>
        <begin position="17"/>
        <end position="40"/>
    </location>
</feature>
<keyword evidence="1" id="KW-1133">Transmembrane helix</keyword>
<organism evidence="2 3">
    <name type="scientific">Rheinheimera muenzenbergensis</name>
    <dbReference type="NCBI Taxonomy" id="1193628"/>
    <lineage>
        <taxon>Bacteria</taxon>
        <taxon>Pseudomonadati</taxon>
        <taxon>Pseudomonadota</taxon>
        <taxon>Gammaproteobacteria</taxon>
        <taxon>Chromatiales</taxon>
        <taxon>Chromatiaceae</taxon>
        <taxon>Rheinheimera</taxon>
    </lineage>
</organism>
<keyword evidence="1" id="KW-0472">Membrane</keyword>
<evidence type="ECO:0000313" key="3">
    <source>
        <dbReference type="Proteomes" id="UP001375382"/>
    </source>
</evidence>
<accession>A0ABU8C8T7</accession>
<dbReference type="Proteomes" id="UP001375382">
    <property type="component" value="Unassembled WGS sequence"/>
</dbReference>
<comment type="caution">
    <text evidence="2">The sequence shown here is derived from an EMBL/GenBank/DDBJ whole genome shotgun (WGS) entry which is preliminary data.</text>
</comment>
<evidence type="ECO:0000313" key="2">
    <source>
        <dbReference type="EMBL" id="MEH8017947.1"/>
    </source>
</evidence>
<keyword evidence="1" id="KW-0812">Transmembrane</keyword>
<proteinExistence type="predicted"/>
<dbReference type="RefSeq" id="WP_335736356.1">
    <property type="nucleotide sequence ID" value="NZ_JALAAR010000009.1"/>
</dbReference>
<sequence>MSATNTRIVHENEKPGWFSTILLVLVLWGMGIYLLVEIGLSFKQLINIEQRPLYLVGSHNLLPLLCLVPALFLAAFGLILKDLKKLTAERFDWGIKVVLVCGAAFVVVRILYGGFFVDQYMSKHGYSYCNPLTAVSALSPQIWVSDSAFCLEESRNVSGEVQEWLDAKTAAGERPTAEEAQQHIKQLAQAYQARFNRF</sequence>
<reference evidence="2 3" key="1">
    <citation type="journal article" date="2023" name="Ecotoxicol. Environ. Saf.">
        <title>Mercury remediation potential of mercury-resistant strain Rheinheimera metallidurans sp. nov. isolated from a municipal waste dumping site.</title>
        <authorList>
            <person name="Yadav V."/>
            <person name="Manjhi A."/>
            <person name="Vadakedath N."/>
        </authorList>
    </citation>
    <scope>NUCLEOTIDE SEQUENCE [LARGE SCALE GENOMIC DNA]</scope>
    <source>
        <strain evidence="2 3">E-49</strain>
    </source>
</reference>
<keyword evidence="3" id="KW-1185">Reference proteome</keyword>
<gene>
    <name evidence="2" type="ORF">MN202_11920</name>
</gene>